<evidence type="ECO:0000256" key="1">
    <source>
        <dbReference type="SAM" id="Phobius"/>
    </source>
</evidence>
<accession>A0ABS4FLI7</accession>
<keyword evidence="1" id="KW-0472">Membrane</keyword>
<dbReference type="Proteomes" id="UP001519272">
    <property type="component" value="Unassembled WGS sequence"/>
</dbReference>
<keyword evidence="1" id="KW-0812">Transmembrane</keyword>
<protein>
    <recommendedName>
        <fullName evidence="4">Pilus assembly protein TadE</fullName>
    </recommendedName>
</protein>
<gene>
    <name evidence="2" type="ORF">J2Z32_000053</name>
</gene>
<feature type="transmembrane region" description="Helical" evidence="1">
    <location>
        <begin position="21"/>
        <end position="43"/>
    </location>
</feature>
<name>A0ABS4FLI7_9BACL</name>
<reference evidence="2 3" key="1">
    <citation type="submission" date="2021-03" db="EMBL/GenBank/DDBJ databases">
        <title>Genomic Encyclopedia of Type Strains, Phase IV (KMG-IV): sequencing the most valuable type-strain genomes for metagenomic binning, comparative biology and taxonomic classification.</title>
        <authorList>
            <person name="Goeker M."/>
        </authorList>
    </citation>
    <scope>NUCLEOTIDE SEQUENCE [LARGE SCALE GENOMIC DNA]</scope>
    <source>
        <strain evidence="2 3">DSM 14349</strain>
    </source>
</reference>
<evidence type="ECO:0000313" key="3">
    <source>
        <dbReference type="Proteomes" id="UP001519272"/>
    </source>
</evidence>
<sequence length="232" mass="25630">MKLFRNKGNMRDIRGSFTLEASLVLPVIFIAILLLLFFCLYLYQNAFLAHSAAIAADRASYVWDNSFRDPKTGAVISSKADSLYWRLTSDTMLQSIFLLGSSGTSGEAASTLQLPSTEAEVSSDNSLPLQKLKRVASQLPTGFRGEMSYQNKLLVRKIDVTLQRLVSLTPLDKIIGDSTQIGYASSYIVEPVEFIRTVELGRYYGAKFKAKSTSPIHVKQVEAGAALRLFGK</sequence>
<evidence type="ECO:0000313" key="2">
    <source>
        <dbReference type="EMBL" id="MBP1903441.1"/>
    </source>
</evidence>
<evidence type="ECO:0008006" key="4">
    <source>
        <dbReference type="Google" id="ProtNLM"/>
    </source>
</evidence>
<keyword evidence="1" id="KW-1133">Transmembrane helix</keyword>
<dbReference type="EMBL" id="JAGGKG010000001">
    <property type="protein sequence ID" value="MBP1903441.1"/>
    <property type="molecule type" value="Genomic_DNA"/>
</dbReference>
<keyword evidence="3" id="KW-1185">Reference proteome</keyword>
<proteinExistence type="predicted"/>
<organism evidence="2 3">
    <name type="scientific">Paenibacillus turicensis</name>
    <dbReference type="NCBI Taxonomy" id="160487"/>
    <lineage>
        <taxon>Bacteria</taxon>
        <taxon>Bacillati</taxon>
        <taxon>Bacillota</taxon>
        <taxon>Bacilli</taxon>
        <taxon>Bacillales</taxon>
        <taxon>Paenibacillaceae</taxon>
        <taxon>Paenibacillus</taxon>
    </lineage>
</organism>
<comment type="caution">
    <text evidence="2">The sequence shown here is derived from an EMBL/GenBank/DDBJ whole genome shotgun (WGS) entry which is preliminary data.</text>
</comment>